<gene>
    <name evidence="2" type="primary">LOC117574360</name>
</gene>
<dbReference type="AlphaFoldDB" id="A0A6P8XMA1"/>
<organism evidence="1 2">
    <name type="scientific">Drosophila albomicans</name>
    <name type="common">Fruit fly</name>
    <dbReference type="NCBI Taxonomy" id="7291"/>
    <lineage>
        <taxon>Eukaryota</taxon>
        <taxon>Metazoa</taxon>
        <taxon>Ecdysozoa</taxon>
        <taxon>Arthropoda</taxon>
        <taxon>Hexapoda</taxon>
        <taxon>Insecta</taxon>
        <taxon>Pterygota</taxon>
        <taxon>Neoptera</taxon>
        <taxon>Endopterygota</taxon>
        <taxon>Diptera</taxon>
        <taxon>Brachycera</taxon>
        <taxon>Muscomorpha</taxon>
        <taxon>Ephydroidea</taxon>
        <taxon>Drosophilidae</taxon>
        <taxon>Drosophila</taxon>
    </lineage>
</organism>
<dbReference type="Proteomes" id="UP000515160">
    <property type="component" value="Chromosome X"/>
</dbReference>
<dbReference type="RefSeq" id="XP_034114088.1">
    <property type="nucleotide sequence ID" value="XM_034258197.2"/>
</dbReference>
<dbReference type="GeneID" id="117574360"/>
<keyword evidence="1" id="KW-1185">Reference proteome</keyword>
<evidence type="ECO:0000313" key="1">
    <source>
        <dbReference type="Proteomes" id="UP000515160"/>
    </source>
</evidence>
<protein>
    <submittedName>
        <fullName evidence="2">Uncharacterized protein LOC117574360</fullName>
    </submittedName>
</protein>
<reference evidence="2" key="1">
    <citation type="submission" date="2025-08" db="UniProtKB">
        <authorList>
            <consortium name="RefSeq"/>
        </authorList>
    </citation>
    <scope>IDENTIFICATION</scope>
    <source>
        <strain evidence="2">15112-1751.03</strain>
        <tissue evidence="2">Whole Adult</tissue>
    </source>
</reference>
<evidence type="ECO:0000313" key="2">
    <source>
        <dbReference type="RefSeq" id="XP_034114088.1"/>
    </source>
</evidence>
<dbReference type="OrthoDB" id="7823345at2759"/>
<accession>A0A6P8XMA1</accession>
<sequence length="357" mass="41037">MEAYIRNELSVSSDLTLDEAATHSVKLLQWLLDVEDQMQETQLELCYADIECMFKAMLYLFECHTRHGDELVDAVLQQCNNSAPARTFYANSETDRAQCIQALCVRIVNGTREGHKWAPILHHMHKAYADVQPGWSSIKELNWPLALEESNKRNQTLDVANMDLNMDALRMRALVRRIFRLPSVQQMQTALERGMQQLDTELWLQLFREPKQSIVYTRCRLLRQLICDLLAEGVTNANPATASFMHNIYSFVAEGNTTNVARLLRSLMHVRFASGLSSYLLAYWTQQLPYLQLDDDIQLAEEAPVLPAVPLEEILYLTHLLLSPKSPCRAQFYGALRSLPMLQRLRDLLNKVAYVYS</sequence>
<proteinExistence type="predicted"/>
<name>A0A6P8XMA1_DROAB</name>